<sequence length="242" mass="26973">MKKITLLFAILGLAWGVKAQKKGSINEILYKSETTYGLNFSTNAGLIGGVTIRHTRAITPKMYHYFGLDAVNIRHPKEQRSTSRLSGQTFIPGKQNALFMLRPTYGREFILFKKEAEQGVQINTHFSAGPALGLVVPYFIEYRYDNRSQRTEQYDPAKHILFENVVGSPGIFSGLGQSSLTFGGTVRAGINFEFGSFKNNVTGFELGIAADFLSNKVILMPLAENRSNFFSAYVVLFYGGRK</sequence>
<name>A0A1I2EGG9_9BACT</name>
<accession>A0A1I2EGG9</accession>
<dbReference type="EMBL" id="FONY01000010">
    <property type="protein sequence ID" value="SFE91783.1"/>
    <property type="molecule type" value="Genomic_DNA"/>
</dbReference>
<evidence type="ECO:0008006" key="3">
    <source>
        <dbReference type="Google" id="ProtNLM"/>
    </source>
</evidence>
<gene>
    <name evidence="1" type="ORF">SAMN04488541_10102</name>
</gene>
<dbReference type="AlphaFoldDB" id="A0A1I2EGG9"/>
<proteinExistence type="predicted"/>
<evidence type="ECO:0000313" key="1">
    <source>
        <dbReference type="EMBL" id="SFE91783.1"/>
    </source>
</evidence>
<evidence type="ECO:0000313" key="2">
    <source>
        <dbReference type="Proteomes" id="UP000199513"/>
    </source>
</evidence>
<keyword evidence="2" id="KW-1185">Reference proteome</keyword>
<dbReference type="OrthoDB" id="1523667at2"/>
<dbReference type="STRING" id="1003.SAMN04488541_10102"/>
<organism evidence="1 2">
    <name type="scientific">Thermoflexibacter ruber</name>
    <dbReference type="NCBI Taxonomy" id="1003"/>
    <lineage>
        <taxon>Bacteria</taxon>
        <taxon>Pseudomonadati</taxon>
        <taxon>Bacteroidota</taxon>
        <taxon>Cytophagia</taxon>
        <taxon>Cytophagales</taxon>
        <taxon>Thermoflexibacteraceae</taxon>
        <taxon>Thermoflexibacter</taxon>
    </lineage>
</organism>
<dbReference type="Proteomes" id="UP000199513">
    <property type="component" value="Unassembled WGS sequence"/>
</dbReference>
<reference evidence="1 2" key="1">
    <citation type="submission" date="2016-10" db="EMBL/GenBank/DDBJ databases">
        <authorList>
            <person name="de Groot N.N."/>
        </authorList>
    </citation>
    <scope>NUCLEOTIDE SEQUENCE [LARGE SCALE GENOMIC DNA]</scope>
    <source>
        <strain>GEY</strain>
        <strain evidence="2">DSM 9560</strain>
    </source>
</reference>
<dbReference type="RefSeq" id="WP_091542356.1">
    <property type="nucleotide sequence ID" value="NZ_FONY01000010.1"/>
</dbReference>
<protein>
    <recommendedName>
        <fullName evidence="3">Outer membrane protein beta-barrel domain-containing protein</fullName>
    </recommendedName>
</protein>